<feature type="domain" description="UDP-3-O-[3-hydroxymyristoyl] glucosamine N-acyltransferase non-repeat region" evidence="7">
    <location>
        <begin position="25"/>
        <end position="87"/>
    </location>
</feature>
<gene>
    <name evidence="9" type="primary">lpxD_2</name>
    <name evidence="8" type="synonym">lpxD_1</name>
    <name evidence="8" type="ORF">Lbir_0373</name>
    <name evidence="9" type="ORF">NCTC12437_02481</name>
</gene>
<dbReference type="Proteomes" id="UP000054735">
    <property type="component" value="Unassembled WGS sequence"/>
</dbReference>
<protein>
    <submittedName>
        <fullName evidence="9">UDP-3-O-[3-hydroxymyristoyl] glucosamine N-acyltransferase</fullName>
        <ecNumber evidence="9">2.3.1.-</ecNumber>
    </submittedName>
</protein>
<keyword evidence="1" id="KW-0444">Lipid biosynthesis</keyword>
<evidence type="ECO:0000256" key="6">
    <source>
        <dbReference type="ARBA" id="ARBA00023315"/>
    </source>
</evidence>
<dbReference type="EMBL" id="LNXT01000004">
    <property type="protein sequence ID" value="KTC75461.1"/>
    <property type="molecule type" value="Genomic_DNA"/>
</dbReference>
<dbReference type="NCBIfam" id="NF002060">
    <property type="entry name" value="PRK00892.1"/>
    <property type="match status" value="1"/>
</dbReference>
<dbReference type="RefSeq" id="WP_058522495.1">
    <property type="nucleotide sequence ID" value="NZ_CAAAHV010000011.1"/>
</dbReference>
<dbReference type="STRING" id="28083.Lbir_0373"/>
<dbReference type="Gene3D" id="3.40.1390.10">
    <property type="entry name" value="MurE/MurF, N-terminal domain"/>
    <property type="match status" value="1"/>
</dbReference>
<dbReference type="Gene3D" id="1.20.5.170">
    <property type="match status" value="1"/>
</dbReference>
<dbReference type="Proteomes" id="UP000255066">
    <property type="component" value="Unassembled WGS sequence"/>
</dbReference>
<dbReference type="PANTHER" id="PTHR43378:SF2">
    <property type="entry name" value="UDP-3-O-ACYLGLUCOSAMINE N-ACYLTRANSFERASE 1, MITOCHONDRIAL-RELATED"/>
    <property type="match status" value="1"/>
</dbReference>
<dbReference type="InterPro" id="IPR001451">
    <property type="entry name" value="Hexapep"/>
</dbReference>
<keyword evidence="10" id="KW-1185">Reference proteome</keyword>
<evidence type="ECO:0000256" key="3">
    <source>
        <dbReference type="ARBA" id="ARBA00022679"/>
    </source>
</evidence>
<evidence type="ECO:0000256" key="1">
    <source>
        <dbReference type="ARBA" id="ARBA00022516"/>
    </source>
</evidence>
<evidence type="ECO:0000259" key="7">
    <source>
        <dbReference type="Pfam" id="PF04613"/>
    </source>
</evidence>
<dbReference type="EMBL" id="UGNW01000001">
    <property type="protein sequence ID" value="STX32686.1"/>
    <property type="molecule type" value="Genomic_DNA"/>
</dbReference>
<dbReference type="Pfam" id="PF00132">
    <property type="entry name" value="Hexapep"/>
    <property type="match status" value="2"/>
</dbReference>
<proteinExistence type="predicted"/>
<keyword evidence="4" id="KW-0677">Repeat</keyword>
<dbReference type="EC" id="2.3.1.-" evidence="9"/>
<keyword evidence="3 9" id="KW-0808">Transferase</keyword>
<dbReference type="InterPro" id="IPR020573">
    <property type="entry name" value="UDP_GlcNAc_AcTrfase_non-rep"/>
</dbReference>
<dbReference type="Gene3D" id="2.160.10.10">
    <property type="entry name" value="Hexapeptide repeat proteins"/>
    <property type="match status" value="1"/>
</dbReference>
<dbReference type="GO" id="GO:0016410">
    <property type="term" value="F:N-acyltransferase activity"/>
    <property type="evidence" value="ECO:0007669"/>
    <property type="project" value="InterPro"/>
</dbReference>
<dbReference type="GO" id="GO:0009245">
    <property type="term" value="P:lipid A biosynthetic process"/>
    <property type="evidence" value="ECO:0007669"/>
    <property type="project" value="UniProtKB-KW"/>
</dbReference>
<keyword evidence="5" id="KW-0443">Lipid metabolism</keyword>
<evidence type="ECO:0000256" key="2">
    <source>
        <dbReference type="ARBA" id="ARBA00022556"/>
    </source>
</evidence>
<reference evidence="8 10" key="1">
    <citation type="submission" date="2015-11" db="EMBL/GenBank/DDBJ databases">
        <title>Genomic analysis of 38 Legionella species identifies large and diverse effector repertoires.</title>
        <authorList>
            <person name="Burstein D."/>
            <person name="Amaro F."/>
            <person name="Zusman T."/>
            <person name="Lifshitz Z."/>
            <person name="Cohen O."/>
            <person name="Gilbert J.A."/>
            <person name="Pupko T."/>
            <person name="Shuman H.A."/>
            <person name="Segal G."/>
        </authorList>
    </citation>
    <scope>NUCLEOTIDE SEQUENCE [LARGE SCALE GENOMIC DNA]</scope>
    <source>
        <strain evidence="8 10">CDC#1407-AL-14</strain>
    </source>
</reference>
<keyword evidence="6 9" id="KW-0012">Acyltransferase</keyword>
<dbReference type="GO" id="GO:0016020">
    <property type="term" value="C:membrane"/>
    <property type="evidence" value="ECO:0007669"/>
    <property type="project" value="GOC"/>
</dbReference>
<sequence length="343" mass="36060">MNSSYTLAFLAEYLDGKSGGNPQQPIQGLSSLSRANSSQIAYYNNHLPLILLKNTQAAAVLLTQAVAHHSPVSTITVSDPLPAFQSLRRLFATANESRPAFIHPQTVIADSATIGEGVSVGANSNIAEQAKLGNSVHIGSNCSIANDVRIGEYTRIGNNVSIEEGVVIGSHCIIDSGAVIGAEPFHGYKIRGSWAAEAAVGSVVIDDAVTIGANTVIVRGVAGDTCIGKGVQIDNLVQVAHDVTIGQHTAIAACAAIGAFTQIGSHCILGGASSLAAHLCLVDDVVITGMSTVNKSLSKPGIYSSGTMISEHHRWRRNAARFKRLDDYISRLVSLEKDRLRED</sequence>
<dbReference type="OrthoDB" id="9784739at2"/>
<dbReference type="CDD" id="cd03352">
    <property type="entry name" value="LbH_LpxD"/>
    <property type="match status" value="1"/>
</dbReference>
<dbReference type="InterPro" id="IPR011004">
    <property type="entry name" value="Trimer_LpxA-like_sf"/>
</dbReference>
<evidence type="ECO:0000313" key="11">
    <source>
        <dbReference type="Proteomes" id="UP000255066"/>
    </source>
</evidence>
<evidence type="ECO:0000313" key="8">
    <source>
        <dbReference type="EMBL" id="KTC75461.1"/>
    </source>
</evidence>
<reference evidence="9 11" key="2">
    <citation type="submission" date="2018-06" db="EMBL/GenBank/DDBJ databases">
        <authorList>
            <consortium name="Pathogen Informatics"/>
            <person name="Doyle S."/>
        </authorList>
    </citation>
    <scope>NUCLEOTIDE SEQUENCE [LARGE SCALE GENOMIC DNA]</scope>
    <source>
        <strain evidence="9 11">NCTC12437</strain>
    </source>
</reference>
<dbReference type="SUPFAM" id="SSF51161">
    <property type="entry name" value="Trimeric LpxA-like enzymes"/>
    <property type="match status" value="1"/>
</dbReference>
<dbReference type="InterPro" id="IPR007691">
    <property type="entry name" value="LpxD"/>
</dbReference>
<organism evidence="9 11">
    <name type="scientific">Legionella birminghamensis</name>
    <dbReference type="NCBI Taxonomy" id="28083"/>
    <lineage>
        <taxon>Bacteria</taxon>
        <taxon>Pseudomonadati</taxon>
        <taxon>Pseudomonadota</taxon>
        <taxon>Gammaproteobacteria</taxon>
        <taxon>Legionellales</taxon>
        <taxon>Legionellaceae</taxon>
        <taxon>Legionella</taxon>
    </lineage>
</organism>
<dbReference type="Pfam" id="PF04613">
    <property type="entry name" value="LpxD"/>
    <property type="match status" value="1"/>
</dbReference>
<evidence type="ECO:0000256" key="4">
    <source>
        <dbReference type="ARBA" id="ARBA00022737"/>
    </source>
</evidence>
<evidence type="ECO:0000313" key="10">
    <source>
        <dbReference type="Proteomes" id="UP000054735"/>
    </source>
</evidence>
<keyword evidence="2" id="KW-0441">Lipid A biosynthesis</keyword>
<name>A0A378ICN5_9GAMM</name>
<dbReference type="PANTHER" id="PTHR43378">
    <property type="entry name" value="UDP-3-O-ACYLGLUCOSAMINE N-ACYLTRANSFERASE"/>
    <property type="match status" value="1"/>
</dbReference>
<dbReference type="AlphaFoldDB" id="A0A378ICN5"/>
<dbReference type="NCBIfam" id="TIGR01853">
    <property type="entry name" value="lipid_A_lpxD"/>
    <property type="match status" value="1"/>
</dbReference>
<evidence type="ECO:0000313" key="9">
    <source>
        <dbReference type="EMBL" id="STX32686.1"/>
    </source>
</evidence>
<evidence type="ECO:0000256" key="5">
    <source>
        <dbReference type="ARBA" id="ARBA00023098"/>
    </source>
</evidence>
<accession>A0A378ICN5</accession>